<proteinExistence type="predicted"/>
<name>A0ABU3TSY3_9BACT</name>
<gene>
    <name evidence="1" type="ORF">PQG45_08035</name>
</gene>
<dbReference type="EMBL" id="JAVNWW010000003">
    <property type="protein sequence ID" value="MDU0808981.1"/>
    <property type="molecule type" value="Genomic_DNA"/>
</dbReference>
<evidence type="ECO:0000313" key="2">
    <source>
        <dbReference type="Proteomes" id="UP001249959"/>
    </source>
</evidence>
<protein>
    <submittedName>
        <fullName evidence="1">Uncharacterized protein</fullName>
    </submittedName>
</protein>
<sequence>MKTTEGTIKGYHCVKSFRRIKTKLSKELFGLSNEEILKRLQKSSREFLEKAKKNK</sequence>
<dbReference type="RefSeq" id="WP_316070661.1">
    <property type="nucleotide sequence ID" value="NZ_JAVNWW010000003.1"/>
</dbReference>
<evidence type="ECO:0000313" key="1">
    <source>
        <dbReference type="EMBL" id="MDU0808981.1"/>
    </source>
</evidence>
<reference evidence="1 2" key="1">
    <citation type="submission" date="2023-09" db="EMBL/GenBank/DDBJ databases">
        <title>Aquirufa genomes.</title>
        <authorList>
            <person name="Pitt A."/>
        </authorList>
    </citation>
    <scope>NUCLEOTIDE SEQUENCE [LARGE SCALE GENOMIC DNA]</scope>
    <source>
        <strain evidence="1 2">LEOWEIH-7C</strain>
    </source>
</reference>
<comment type="caution">
    <text evidence="1">The sequence shown here is derived from an EMBL/GenBank/DDBJ whole genome shotgun (WGS) entry which is preliminary data.</text>
</comment>
<dbReference type="Proteomes" id="UP001249959">
    <property type="component" value="Unassembled WGS sequence"/>
</dbReference>
<organism evidence="1 2">
    <name type="scientific">Aquirufa regiilacus</name>
    <dbReference type="NCBI Taxonomy" id="3024868"/>
    <lineage>
        <taxon>Bacteria</taxon>
        <taxon>Pseudomonadati</taxon>
        <taxon>Bacteroidota</taxon>
        <taxon>Cytophagia</taxon>
        <taxon>Cytophagales</taxon>
        <taxon>Flectobacillaceae</taxon>
        <taxon>Aquirufa</taxon>
    </lineage>
</organism>
<accession>A0ABU3TSY3</accession>
<keyword evidence="2" id="KW-1185">Reference proteome</keyword>